<accession>A0A7S7NJX9</accession>
<dbReference type="Proteomes" id="UP000593892">
    <property type="component" value="Chromosome"/>
</dbReference>
<proteinExistence type="predicted"/>
<keyword evidence="2" id="KW-1185">Reference proteome</keyword>
<organism evidence="1 2">
    <name type="scientific">Paludibaculum fermentans</name>
    <dbReference type="NCBI Taxonomy" id="1473598"/>
    <lineage>
        <taxon>Bacteria</taxon>
        <taxon>Pseudomonadati</taxon>
        <taxon>Acidobacteriota</taxon>
        <taxon>Terriglobia</taxon>
        <taxon>Bryobacterales</taxon>
        <taxon>Bryobacteraceae</taxon>
        <taxon>Paludibaculum</taxon>
    </lineage>
</organism>
<evidence type="ECO:0000313" key="1">
    <source>
        <dbReference type="EMBL" id="QOY84930.1"/>
    </source>
</evidence>
<evidence type="ECO:0008006" key="3">
    <source>
        <dbReference type="Google" id="ProtNLM"/>
    </source>
</evidence>
<dbReference type="KEGG" id="pfer:IRI77_18910"/>
<dbReference type="EMBL" id="CP063849">
    <property type="protein sequence ID" value="QOY84930.1"/>
    <property type="molecule type" value="Genomic_DNA"/>
</dbReference>
<dbReference type="RefSeq" id="WP_194446600.1">
    <property type="nucleotide sequence ID" value="NZ_CP063849.1"/>
</dbReference>
<protein>
    <recommendedName>
        <fullName evidence="3">DUF3052 domain-containing protein</fullName>
    </recommendedName>
</protein>
<name>A0A7S7NJX9_PALFE</name>
<sequence>MARVTLVHWNAEEAARRLAQLRAAGHAPVHWAPTSGNDLKALDPTDLVVIDLTRVPSRGRDVGSALRRGKATRHIPLLFLDGVQDKVERVRSVLPDASYGDWAHLRAAVKLALKPVPAKPAVPDAMAGYSGTPLARKLIIRENDVVALIDAPDDIEEKLAPLPANVRFMTRLSVQAGVILLFCLSRHDLESQFHSAANALVKKGRLWLAWPKKSSGIQSDLTEPFVREYGLAQGFVDYKICAIDATWSGLCFARR</sequence>
<gene>
    <name evidence="1" type="ORF">IRI77_18910</name>
</gene>
<reference evidence="1 2" key="1">
    <citation type="submission" date="2020-10" db="EMBL/GenBank/DDBJ databases">
        <title>Complete genome sequence of Paludibaculum fermentans P105T, a facultatively anaerobic acidobacterium capable of dissimilatory Fe(III) reduction.</title>
        <authorList>
            <person name="Dedysh S.N."/>
            <person name="Beletsky A.V."/>
            <person name="Kulichevskaya I.S."/>
            <person name="Mardanov A.V."/>
            <person name="Ravin N.V."/>
        </authorList>
    </citation>
    <scope>NUCLEOTIDE SEQUENCE [LARGE SCALE GENOMIC DNA]</scope>
    <source>
        <strain evidence="1 2">P105</strain>
    </source>
</reference>
<evidence type="ECO:0000313" key="2">
    <source>
        <dbReference type="Proteomes" id="UP000593892"/>
    </source>
</evidence>
<dbReference type="AlphaFoldDB" id="A0A7S7NJX9"/>